<dbReference type="PROSITE" id="PS51257">
    <property type="entry name" value="PROKAR_LIPOPROTEIN"/>
    <property type="match status" value="1"/>
</dbReference>
<dbReference type="AlphaFoldDB" id="A0A7N2LCU1"/>
<feature type="chain" id="PRO_5029664666" evidence="1">
    <location>
        <begin position="29"/>
        <end position="75"/>
    </location>
</feature>
<dbReference type="OMA" id="PPVPKQC"/>
<reference evidence="2" key="2">
    <citation type="submission" date="2021-01" db="UniProtKB">
        <authorList>
            <consortium name="EnsemblPlants"/>
        </authorList>
    </citation>
    <scope>IDENTIFICATION</scope>
</reference>
<reference evidence="2 3" key="1">
    <citation type="journal article" date="2016" name="G3 (Bethesda)">
        <title>First Draft Assembly and Annotation of the Genome of a California Endemic Oak Quercus lobata Nee (Fagaceae).</title>
        <authorList>
            <person name="Sork V.L."/>
            <person name="Fitz-Gibbon S.T."/>
            <person name="Puiu D."/>
            <person name="Crepeau M."/>
            <person name="Gugger P.F."/>
            <person name="Sherman R."/>
            <person name="Stevens K."/>
            <person name="Langley C.H."/>
            <person name="Pellegrini M."/>
            <person name="Salzberg S.L."/>
        </authorList>
    </citation>
    <scope>NUCLEOTIDE SEQUENCE [LARGE SCALE GENOMIC DNA]</scope>
    <source>
        <strain evidence="2 3">cv. SW786</strain>
    </source>
</reference>
<dbReference type="Proteomes" id="UP000594261">
    <property type="component" value="Chromosome 4"/>
</dbReference>
<evidence type="ECO:0000256" key="1">
    <source>
        <dbReference type="SAM" id="SignalP"/>
    </source>
</evidence>
<evidence type="ECO:0000313" key="3">
    <source>
        <dbReference type="Proteomes" id="UP000594261"/>
    </source>
</evidence>
<feature type="signal peptide" evidence="1">
    <location>
        <begin position="1"/>
        <end position="28"/>
    </location>
</feature>
<dbReference type="EnsemblPlants" id="QL04p009826:mrna">
    <property type="protein sequence ID" value="QL04p009826:mrna"/>
    <property type="gene ID" value="QL04p009826"/>
</dbReference>
<dbReference type="Gramene" id="QL04p009826:mrna">
    <property type="protein sequence ID" value="QL04p009826:mrna"/>
    <property type="gene ID" value="QL04p009826"/>
</dbReference>
<sequence>MAKLSTFCYVLLLLVISCGEELVPMIEAKRCHKTWNCKGEGRCLADCQNQFKGTGMCDLVTAPSVPKQCFCVYPC</sequence>
<keyword evidence="1" id="KW-0732">Signal</keyword>
<accession>A0A7N2LCU1</accession>
<proteinExistence type="predicted"/>
<keyword evidence="3" id="KW-1185">Reference proteome</keyword>
<evidence type="ECO:0000313" key="2">
    <source>
        <dbReference type="EnsemblPlants" id="QL04p009826:mrna"/>
    </source>
</evidence>
<organism evidence="2 3">
    <name type="scientific">Quercus lobata</name>
    <name type="common">Valley oak</name>
    <dbReference type="NCBI Taxonomy" id="97700"/>
    <lineage>
        <taxon>Eukaryota</taxon>
        <taxon>Viridiplantae</taxon>
        <taxon>Streptophyta</taxon>
        <taxon>Embryophyta</taxon>
        <taxon>Tracheophyta</taxon>
        <taxon>Spermatophyta</taxon>
        <taxon>Magnoliopsida</taxon>
        <taxon>eudicotyledons</taxon>
        <taxon>Gunneridae</taxon>
        <taxon>Pentapetalae</taxon>
        <taxon>rosids</taxon>
        <taxon>fabids</taxon>
        <taxon>Fagales</taxon>
        <taxon>Fagaceae</taxon>
        <taxon>Quercus</taxon>
    </lineage>
</organism>
<name>A0A7N2LCU1_QUELO</name>
<protein>
    <submittedName>
        <fullName evidence="2">Uncharacterized protein</fullName>
    </submittedName>
</protein>
<dbReference type="EMBL" id="LRBV02000004">
    <property type="status" value="NOT_ANNOTATED_CDS"/>
    <property type="molecule type" value="Genomic_DNA"/>
</dbReference>
<dbReference type="InParanoid" id="A0A7N2LCU1"/>